<dbReference type="OrthoDB" id="6276435at2759"/>
<dbReference type="EMBL" id="UZAE01012534">
    <property type="protein sequence ID" value="VDO05586.1"/>
    <property type="molecule type" value="Genomic_DNA"/>
</dbReference>
<keyword evidence="2" id="KW-0472">Membrane</keyword>
<reference evidence="5" key="1">
    <citation type="submission" date="2016-04" db="UniProtKB">
        <authorList>
            <consortium name="WormBaseParasite"/>
        </authorList>
    </citation>
    <scope>IDENTIFICATION</scope>
</reference>
<dbReference type="AlphaFoldDB" id="A0A158QIE4"/>
<evidence type="ECO:0000313" key="5">
    <source>
        <dbReference type="WBParaSite" id="HNAJ_0000922401-mRNA-1"/>
    </source>
</evidence>
<evidence type="ECO:0000256" key="2">
    <source>
        <dbReference type="SAM" id="Phobius"/>
    </source>
</evidence>
<proteinExistence type="predicted"/>
<dbReference type="Proteomes" id="UP000278807">
    <property type="component" value="Unassembled WGS sequence"/>
</dbReference>
<keyword evidence="2" id="KW-0812">Transmembrane</keyword>
<feature type="region of interest" description="Disordered" evidence="1">
    <location>
        <begin position="192"/>
        <end position="215"/>
    </location>
</feature>
<evidence type="ECO:0000313" key="4">
    <source>
        <dbReference type="Proteomes" id="UP000278807"/>
    </source>
</evidence>
<feature type="transmembrane region" description="Helical" evidence="2">
    <location>
        <begin position="151"/>
        <end position="176"/>
    </location>
</feature>
<organism evidence="5">
    <name type="scientific">Rodentolepis nana</name>
    <name type="common">Dwarf tapeworm</name>
    <name type="synonym">Hymenolepis nana</name>
    <dbReference type="NCBI Taxonomy" id="102285"/>
    <lineage>
        <taxon>Eukaryota</taxon>
        <taxon>Metazoa</taxon>
        <taxon>Spiralia</taxon>
        <taxon>Lophotrochozoa</taxon>
        <taxon>Platyhelminthes</taxon>
        <taxon>Cestoda</taxon>
        <taxon>Eucestoda</taxon>
        <taxon>Cyclophyllidea</taxon>
        <taxon>Hymenolepididae</taxon>
        <taxon>Rodentolepis</taxon>
    </lineage>
</organism>
<keyword evidence="2" id="KW-1133">Transmembrane helix</keyword>
<keyword evidence="4" id="KW-1185">Reference proteome</keyword>
<sequence>MIWPFSWCEWTEWSVCSVEPCYPGRRRTYPAVSRSPKESAMREYCVNSTELPITALRWPETDETYSSVPINPMHMRSRICNCTRKGFSFIGRLLGSCKRNDEVVDCHSCFRANSTVFTHTTGGGALLSCSQLADVRNAEAVASAVASSNRFYAILGGALGAAAFLVLVFCCVRFFLISSSSNSSASRRRAARRAAENTAGEGGTSQGLVDDDDPALRRSRVGLPYSHFWNSELPPAYKDVMGMAVVLPIDPDNPLTVQADESARGCLSPSTMPPLPDSTSHTQSHLPSIPVQPNPMPPEIGGKPDIDGDEYSDEPPPPSYQEVIAFSPSAADMRQRIMAASAETPGAIQQTHSPA</sequence>
<evidence type="ECO:0000256" key="1">
    <source>
        <dbReference type="SAM" id="MobiDB-lite"/>
    </source>
</evidence>
<accession>A0A158QIE4</accession>
<feature type="region of interest" description="Disordered" evidence="1">
    <location>
        <begin position="261"/>
        <end position="321"/>
    </location>
</feature>
<evidence type="ECO:0000313" key="3">
    <source>
        <dbReference type="EMBL" id="VDO05586.1"/>
    </source>
</evidence>
<reference evidence="3 4" key="2">
    <citation type="submission" date="2018-11" db="EMBL/GenBank/DDBJ databases">
        <authorList>
            <consortium name="Pathogen Informatics"/>
        </authorList>
    </citation>
    <scope>NUCLEOTIDE SEQUENCE [LARGE SCALE GENOMIC DNA]</scope>
</reference>
<dbReference type="WBParaSite" id="HNAJ_0000922401-mRNA-1">
    <property type="protein sequence ID" value="HNAJ_0000922401-mRNA-1"/>
    <property type="gene ID" value="HNAJ_0000922401"/>
</dbReference>
<gene>
    <name evidence="3" type="ORF">HNAJ_LOCUS9220</name>
</gene>
<protein>
    <submittedName>
        <fullName evidence="5">Integral membrane protein</fullName>
    </submittedName>
</protein>
<feature type="compositionally biased region" description="Polar residues" evidence="1">
    <location>
        <begin position="277"/>
        <end position="286"/>
    </location>
</feature>
<name>A0A158QIE4_RODNA</name>